<dbReference type="InterPro" id="IPR050472">
    <property type="entry name" value="Anth_synth/Amidotransfase"/>
</dbReference>
<dbReference type="FunFam" id="3.40.50.880:FF:000003">
    <property type="entry name" value="Anthranilate synthase component II"/>
    <property type="match status" value="1"/>
</dbReference>
<dbReference type="InterPro" id="IPR006221">
    <property type="entry name" value="TrpG/PapA_dom"/>
</dbReference>
<feature type="domain" description="Glutamine amidotransferase" evidence="2">
    <location>
        <begin position="3"/>
        <end position="187"/>
    </location>
</feature>
<dbReference type="PRINTS" id="PR00096">
    <property type="entry name" value="GATASE"/>
</dbReference>
<dbReference type="PANTHER" id="PTHR43418">
    <property type="entry name" value="MULTIFUNCTIONAL TRYPTOPHAN BIOSYNTHESIS PROTEIN-RELATED"/>
    <property type="match status" value="1"/>
</dbReference>
<evidence type="ECO:0000256" key="1">
    <source>
        <dbReference type="ARBA" id="ARBA00022962"/>
    </source>
</evidence>
<dbReference type="EMBL" id="SMYO01000011">
    <property type="protein sequence ID" value="TDK58925.1"/>
    <property type="molecule type" value="Genomic_DNA"/>
</dbReference>
<protein>
    <submittedName>
        <fullName evidence="3">Aminodeoxychorismate/anthranilate synthase component II</fullName>
    </submittedName>
</protein>
<dbReference type="NCBIfam" id="TIGR00566">
    <property type="entry name" value="trpG_papA"/>
    <property type="match status" value="1"/>
</dbReference>
<dbReference type="PRINTS" id="PR00097">
    <property type="entry name" value="ANTSNTHASEII"/>
</dbReference>
<dbReference type="Pfam" id="PF00117">
    <property type="entry name" value="GATase"/>
    <property type="match status" value="1"/>
</dbReference>
<dbReference type="CDD" id="cd01743">
    <property type="entry name" value="GATase1_Anthranilate_Synthase"/>
    <property type="match status" value="1"/>
</dbReference>
<dbReference type="Gene3D" id="3.40.50.880">
    <property type="match status" value="1"/>
</dbReference>
<comment type="caution">
    <text evidence="3">The sequence shown here is derived from an EMBL/GenBank/DDBJ whole genome shotgun (WGS) entry which is preliminary data.</text>
</comment>
<accession>A0A4R5VLK3</accession>
<dbReference type="AlphaFoldDB" id="A0A4R5VLK3"/>
<dbReference type="GO" id="GO:0000162">
    <property type="term" value="P:L-tryptophan biosynthetic process"/>
    <property type="evidence" value="ECO:0007669"/>
    <property type="project" value="TreeGrafter"/>
</dbReference>
<organism evidence="3 4">
    <name type="scientific">Bacillus salipaludis</name>
    <dbReference type="NCBI Taxonomy" id="2547811"/>
    <lineage>
        <taxon>Bacteria</taxon>
        <taxon>Bacillati</taxon>
        <taxon>Bacillota</taxon>
        <taxon>Bacilli</taxon>
        <taxon>Bacillales</taxon>
        <taxon>Bacillaceae</taxon>
        <taxon>Bacillus</taxon>
    </lineage>
</organism>
<reference evidence="3 4" key="1">
    <citation type="submission" date="2019-03" db="EMBL/GenBank/DDBJ databases">
        <title>Bacillus niacini sp. nov. a Nicotinate-Metabolizing Mesophile Isolated from Soil.</title>
        <authorList>
            <person name="Zhang G."/>
        </authorList>
    </citation>
    <scope>NUCLEOTIDE SEQUENCE [LARGE SCALE GENOMIC DNA]</scope>
    <source>
        <strain evidence="3 4">WN066</strain>
    </source>
</reference>
<dbReference type="Proteomes" id="UP000295132">
    <property type="component" value="Unassembled WGS sequence"/>
</dbReference>
<dbReference type="InterPro" id="IPR029062">
    <property type="entry name" value="Class_I_gatase-like"/>
</dbReference>
<dbReference type="SUPFAM" id="SSF52317">
    <property type="entry name" value="Class I glutamine amidotransferase-like"/>
    <property type="match status" value="1"/>
</dbReference>
<proteinExistence type="predicted"/>
<dbReference type="PRINTS" id="PR00099">
    <property type="entry name" value="CPSGATASE"/>
</dbReference>
<evidence type="ECO:0000313" key="3">
    <source>
        <dbReference type="EMBL" id="TDK58925.1"/>
    </source>
</evidence>
<sequence>MIVLIDNFDSFTFNLYQYLGELGEKATVIRNNQLTIEQLKELNPKAIILSPGPGRPEDAGICIEVIKEFYQKVPILGICLGHQAIGYAFGANITRADSIKHGKTSFITHSSCGLFEYLSSPLEVMRYHSLVIEKNSLPEEFESVAISMDDQEIMAIKHRHYPVYGLQFHPESIGTPTGKGILKNFLNDIERMNRNEKLFTPIS</sequence>
<name>A0A4R5VLK3_9BACI</name>
<dbReference type="InterPro" id="IPR017926">
    <property type="entry name" value="GATASE"/>
</dbReference>
<keyword evidence="1" id="KW-0315">Glutamine amidotransferase</keyword>
<gene>
    <name evidence="3" type="ORF">E2K98_22215</name>
</gene>
<evidence type="ECO:0000259" key="2">
    <source>
        <dbReference type="Pfam" id="PF00117"/>
    </source>
</evidence>
<dbReference type="PROSITE" id="PS51273">
    <property type="entry name" value="GATASE_TYPE_1"/>
    <property type="match status" value="1"/>
</dbReference>
<dbReference type="GO" id="GO:0005829">
    <property type="term" value="C:cytosol"/>
    <property type="evidence" value="ECO:0007669"/>
    <property type="project" value="TreeGrafter"/>
</dbReference>
<evidence type="ECO:0000313" key="4">
    <source>
        <dbReference type="Proteomes" id="UP000295132"/>
    </source>
</evidence>
<dbReference type="RefSeq" id="WP_133338050.1">
    <property type="nucleotide sequence ID" value="NZ_SMYO01000011.1"/>
</dbReference>
<dbReference type="GO" id="GO:0004049">
    <property type="term" value="F:anthranilate synthase activity"/>
    <property type="evidence" value="ECO:0007669"/>
    <property type="project" value="TreeGrafter"/>
</dbReference>
<dbReference type="PANTHER" id="PTHR43418:SF4">
    <property type="entry name" value="MULTIFUNCTIONAL TRYPTOPHAN BIOSYNTHESIS PROTEIN"/>
    <property type="match status" value="1"/>
</dbReference>